<sequence>CSRSNQNNQTNISNMNNICIPLDSITNVIENNEGRVDINSESTKRVSKESTKRFGSDIDISQDIEIFKLMLKRL</sequence>
<protein>
    <submittedName>
        <fullName evidence="1">16346_t:CDS:1</fullName>
    </submittedName>
</protein>
<evidence type="ECO:0000313" key="2">
    <source>
        <dbReference type="Proteomes" id="UP000789702"/>
    </source>
</evidence>
<dbReference type="EMBL" id="CAJVPU010025135">
    <property type="protein sequence ID" value="CAG8695081.1"/>
    <property type="molecule type" value="Genomic_DNA"/>
</dbReference>
<gene>
    <name evidence="1" type="ORF">DHETER_LOCUS11455</name>
</gene>
<organism evidence="1 2">
    <name type="scientific">Dentiscutata heterogama</name>
    <dbReference type="NCBI Taxonomy" id="1316150"/>
    <lineage>
        <taxon>Eukaryota</taxon>
        <taxon>Fungi</taxon>
        <taxon>Fungi incertae sedis</taxon>
        <taxon>Mucoromycota</taxon>
        <taxon>Glomeromycotina</taxon>
        <taxon>Glomeromycetes</taxon>
        <taxon>Diversisporales</taxon>
        <taxon>Gigasporaceae</taxon>
        <taxon>Dentiscutata</taxon>
    </lineage>
</organism>
<reference evidence="1" key="1">
    <citation type="submission" date="2021-06" db="EMBL/GenBank/DDBJ databases">
        <authorList>
            <person name="Kallberg Y."/>
            <person name="Tangrot J."/>
            <person name="Rosling A."/>
        </authorList>
    </citation>
    <scope>NUCLEOTIDE SEQUENCE</scope>
    <source>
        <strain evidence="1">IL203A</strain>
    </source>
</reference>
<comment type="caution">
    <text evidence="1">The sequence shown here is derived from an EMBL/GenBank/DDBJ whole genome shotgun (WGS) entry which is preliminary data.</text>
</comment>
<evidence type="ECO:0000313" key="1">
    <source>
        <dbReference type="EMBL" id="CAG8695081.1"/>
    </source>
</evidence>
<keyword evidence="2" id="KW-1185">Reference proteome</keyword>
<name>A0ACA9P8D5_9GLOM</name>
<accession>A0ACA9P8D5</accession>
<dbReference type="Proteomes" id="UP000789702">
    <property type="component" value="Unassembled WGS sequence"/>
</dbReference>
<proteinExistence type="predicted"/>
<feature type="non-terminal residue" evidence="1">
    <location>
        <position position="1"/>
    </location>
</feature>